<dbReference type="SUPFAM" id="SSF81301">
    <property type="entry name" value="Nucleotidyltransferase"/>
    <property type="match status" value="1"/>
</dbReference>
<dbReference type="GO" id="GO:0016740">
    <property type="term" value="F:transferase activity"/>
    <property type="evidence" value="ECO:0007669"/>
    <property type="project" value="UniProtKB-KW"/>
</dbReference>
<dbReference type="OrthoDB" id="4066793at2"/>
<evidence type="ECO:0000313" key="3">
    <source>
        <dbReference type="EMBL" id="TMR06312.1"/>
    </source>
</evidence>
<keyword evidence="1" id="KW-0808">Transferase</keyword>
<dbReference type="InterPro" id="IPR025184">
    <property type="entry name" value="AadA_C"/>
</dbReference>
<protein>
    <submittedName>
        <fullName evidence="3">DUF4111 domain-containing protein</fullName>
    </submittedName>
</protein>
<reference evidence="3 4" key="1">
    <citation type="submission" date="2019-05" db="EMBL/GenBank/DDBJ databases">
        <title>Draft genome sequence of Nonomuraea turkmeniaca DSM 43926.</title>
        <authorList>
            <person name="Saricaoglu S."/>
            <person name="Isik K."/>
        </authorList>
    </citation>
    <scope>NUCLEOTIDE SEQUENCE [LARGE SCALE GENOMIC DNA]</scope>
    <source>
        <strain evidence="3 4">DSM 43926</strain>
    </source>
</reference>
<name>A0A5S4FEJ5_9ACTN</name>
<dbReference type="Proteomes" id="UP000309128">
    <property type="component" value="Unassembled WGS sequence"/>
</dbReference>
<gene>
    <name evidence="3" type="ORF">ETD86_52900</name>
</gene>
<dbReference type="Pfam" id="PF13427">
    <property type="entry name" value="AadA_C"/>
    <property type="match status" value="1"/>
</dbReference>
<organism evidence="3 4">
    <name type="scientific">Nonomuraea turkmeniaca</name>
    <dbReference type="NCBI Taxonomy" id="103838"/>
    <lineage>
        <taxon>Bacteria</taxon>
        <taxon>Bacillati</taxon>
        <taxon>Actinomycetota</taxon>
        <taxon>Actinomycetes</taxon>
        <taxon>Streptosporangiales</taxon>
        <taxon>Streptosporangiaceae</taxon>
        <taxon>Nonomuraea</taxon>
    </lineage>
</organism>
<dbReference type="RefSeq" id="WP_138674156.1">
    <property type="nucleotide sequence ID" value="NZ_VCKY01000425.1"/>
</dbReference>
<evidence type="ECO:0000313" key="4">
    <source>
        <dbReference type="Proteomes" id="UP000309128"/>
    </source>
</evidence>
<comment type="caution">
    <text evidence="3">The sequence shown here is derived from an EMBL/GenBank/DDBJ whole genome shotgun (WGS) entry which is preliminary data.</text>
</comment>
<dbReference type="AlphaFoldDB" id="A0A5S4FEJ5"/>
<feature type="domain" description="Adenylyltransferase AadA C-terminal" evidence="2">
    <location>
        <begin position="177"/>
        <end position="229"/>
    </location>
</feature>
<keyword evidence="4" id="KW-1185">Reference proteome</keyword>
<evidence type="ECO:0000259" key="2">
    <source>
        <dbReference type="Pfam" id="PF13427"/>
    </source>
</evidence>
<dbReference type="EMBL" id="VCKY01000425">
    <property type="protein sequence ID" value="TMR06312.1"/>
    <property type="molecule type" value="Genomic_DNA"/>
</dbReference>
<sequence>MTPHPKIDAIVETYLSVADAAAPGLIEGLYLEGSAALDDYRPETSDVDFVAVTAAGPPIETLEHIHTSLGAHPFEGVYLTWDDLRRNPLDLGARPRAHAGKLNPQGGVNPVTSHTLARHGVTCRGPKPGELDIWTDSAVLAAWTDDNLDRYWRRLVTRASRLLSPWGLASLGGYATVWIVTGVSRLHYTLATGELTSKTGAARHAREAFPERWHRVIDEALRLREDDTAQPSLGSLVSGLSEHFGTPRSSMYGSPFERRHDVLAFADLVITAGHELYARRD</sequence>
<proteinExistence type="predicted"/>
<dbReference type="InterPro" id="IPR043519">
    <property type="entry name" value="NT_sf"/>
</dbReference>
<evidence type="ECO:0000256" key="1">
    <source>
        <dbReference type="ARBA" id="ARBA00022679"/>
    </source>
</evidence>
<accession>A0A5S4FEJ5</accession>